<keyword evidence="2" id="KW-0175">Coiled coil</keyword>
<comment type="similarity">
    <text evidence="1">Belongs to the SlyX family.</text>
</comment>
<evidence type="ECO:0000313" key="3">
    <source>
        <dbReference type="EMBL" id="PXF63653.1"/>
    </source>
</evidence>
<evidence type="ECO:0000256" key="2">
    <source>
        <dbReference type="SAM" id="Coils"/>
    </source>
</evidence>
<dbReference type="OrthoDB" id="5771733at2"/>
<dbReference type="InterPro" id="IPR007236">
    <property type="entry name" value="SlyX"/>
</dbReference>
<name>A0A318D4A6_9GAMM</name>
<dbReference type="Proteomes" id="UP000247689">
    <property type="component" value="Unassembled WGS sequence"/>
</dbReference>
<comment type="caution">
    <text evidence="3">The sequence shown here is derived from an EMBL/GenBank/DDBJ whole genome shotgun (WGS) entry which is preliminary data.</text>
</comment>
<keyword evidence="4" id="KW-1185">Reference proteome</keyword>
<protein>
    <recommendedName>
        <fullName evidence="1">Protein SlyX homolog</fullName>
    </recommendedName>
</protein>
<proteinExistence type="inferred from homology"/>
<reference evidence="3 4" key="1">
    <citation type="submission" date="2018-05" db="EMBL/GenBank/DDBJ databases">
        <title>Kangiella spongicola genome sequence.</title>
        <authorList>
            <person name="Maclea K.S."/>
            <person name="Goen A.E."/>
            <person name="Kelley C."/>
            <person name="Underriner A."/>
            <person name="Silverwood T."/>
            <person name="Trachtenberg A.M."/>
        </authorList>
    </citation>
    <scope>NUCLEOTIDE SEQUENCE [LARGE SCALE GENOMIC DNA]</scope>
    <source>
        <strain evidence="3 4">ATCC BAA-2076</strain>
    </source>
</reference>
<dbReference type="PANTHER" id="PTHR36508">
    <property type="entry name" value="PROTEIN SLYX"/>
    <property type="match status" value="1"/>
</dbReference>
<dbReference type="RefSeq" id="WP_110198920.1">
    <property type="nucleotide sequence ID" value="NZ_QICH01000001.1"/>
</dbReference>
<dbReference type="PANTHER" id="PTHR36508:SF1">
    <property type="entry name" value="PROTEIN SLYX"/>
    <property type="match status" value="1"/>
</dbReference>
<sequence>MSTLDSLQNQIDELQAKVAFQDDTIDQLNRIVTKQDEVIRLLQSKFSIIGDKIQDIESNLPNKPFNPNDEVPPHY</sequence>
<organism evidence="3 4">
    <name type="scientific">Kangiella spongicola</name>
    <dbReference type="NCBI Taxonomy" id="796379"/>
    <lineage>
        <taxon>Bacteria</taxon>
        <taxon>Pseudomonadati</taxon>
        <taxon>Pseudomonadota</taxon>
        <taxon>Gammaproteobacteria</taxon>
        <taxon>Kangiellales</taxon>
        <taxon>Kangiellaceae</taxon>
        <taxon>Kangiella</taxon>
    </lineage>
</organism>
<dbReference type="Pfam" id="PF04102">
    <property type="entry name" value="SlyX"/>
    <property type="match status" value="1"/>
</dbReference>
<dbReference type="HAMAP" id="MF_00715">
    <property type="entry name" value="SlyX"/>
    <property type="match status" value="1"/>
</dbReference>
<feature type="coiled-coil region" evidence="2">
    <location>
        <begin position="4"/>
        <end position="31"/>
    </location>
</feature>
<dbReference type="EMBL" id="QICH01000001">
    <property type="protein sequence ID" value="PXF63653.1"/>
    <property type="molecule type" value="Genomic_DNA"/>
</dbReference>
<dbReference type="AlphaFoldDB" id="A0A318D4A6"/>
<evidence type="ECO:0000256" key="1">
    <source>
        <dbReference type="HAMAP-Rule" id="MF_00715"/>
    </source>
</evidence>
<evidence type="ECO:0000313" key="4">
    <source>
        <dbReference type="Proteomes" id="UP000247689"/>
    </source>
</evidence>
<gene>
    <name evidence="1" type="primary">slyX</name>
    <name evidence="3" type="ORF">DL796_00430</name>
</gene>
<accession>A0A318D4A6</accession>